<keyword evidence="1" id="KW-0813">Transport</keyword>
<dbReference type="GO" id="GO:1902388">
    <property type="term" value="F:ceramide 1-phosphate transfer activity"/>
    <property type="evidence" value="ECO:0007669"/>
    <property type="project" value="TreeGrafter"/>
</dbReference>
<dbReference type="InterPro" id="IPR014830">
    <property type="entry name" value="Glycolipid_transfer_prot_dom"/>
</dbReference>
<dbReference type="PANTHER" id="PTHR10219:SF25">
    <property type="entry name" value="PLECKSTRIN HOMOLOGY DOMAIN-CONTAINING FAMILY A MEMBER 8"/>
    <property type="match status" value="1"/>
</dbReference>
<evidence type="ECO:0000256" key="1">
    <source>
        <dbReference type="ARBA" id="ARBA00022448"/>
    </source>
</evidence>
<proteinExistence type="predicted"/>
<dbReference type="GO" id="GO:0005829">
    <property type="term" value="C:cytosol"/>
    <property type="evidence" value="ECO:0007669"/>
    <property type="project" value="TreeGrafter"/>
</dbReference>
<dbReference type="Gene3D" id="1.10.3520.10">
    <property type="entry name" value="Glycolipid transfer protein"/>
    <property type="match status" value="1"/>
</dbReference>
<dbReference type="InParanoid" id="A0A6P7FHW0"/>
<feature type="domain" description="Glycolipid transfer protein" evidence="2">
    <location>
        <begin position="27"/>
        <end position="167"/>
    </location>
</feature>
<dbReference type="FunFam" id="1.10.3520.10:FF:000001">
    <property type="entry name" value="Pleckstrin domain-containing family A member 8"/>
    <property type="match status" value="1"/>
</dbReference>
<dbReference type="GO" id="GO:1902387">
    <property type="term" value="F:ceramide 1-phosphate binding"/>
    <property type="evidence" value="ECO:0007669"/>
    <property type="project" value="TreeGrafter"/>
</dbReference>
<name>A0A6P7FHW0_DIAVI</name>
<dbReference type="InterPro" id="IPR036497">
    <property type="entry name" value="GLTP_sf"/>
</dbReference>
<dbReference type="GO" id="GO:0016020">
    <property type="term" value="C:membrane"/>
    <property type="evidence" value="ECO:0007669"/>
    <property type="project" value="TreeGrafter"/>
</dbReference>
<dbReference type="AlphaFoldDB" id="A0A6P7FHW0"/>
<protein>
    <submittedName>
        <fullName evidence="3">Glycolipid transfer protein</fullName>
    </submittedName>
</protein>
<evidence type="ECO:0000259" key="2">
    <source>
        <dbReference type="Pfam" id="PF08718"/>
    </source>
</evidence>
<dbReference type="PANTHER" id="PTHR10219">
    <property type="entry name" value="GLYCOLIPID TRANSFER PROTEIN-RELATED"/>
    <property type="match status" value="1"/>
</dbReference>
<reference evidence="3" key="1">
    <citation type="submission" date="2025-08" db="UniProtKB">
        <authorList>
            <consortium name="RefSeq"/>
        </authorList>
    </citation>
    <scope>IDENTIFICATION</scope>
    <source>
        <tissue evidence="3">Whole insect</tissue>
    </source>
</reference>
<gene>
    <name evidence="3" type="primary">LOC114330357</name>
</gene>
<dbReference type="SUPFAM" id="SSF110004">
    <property type="entry name" value="Glycolipid transfer protein, GLTP"/>
    <property type="match status" value="1"/>
</dbReference>
<evidence type="ECO:0000313" key="3">
    <source>
        <dbReference type="RefSeq" id="XP_028135486.1"/>
    </source>
</evidence>
<organism evidence="3">
    <name type="scientific">Diabrotica virgifera virgifera</name>
    <name type="common">western corn rootworm</name>
    <dbReference type="NCBI Taxonomy" id="50390"/>
    <lineage>
        <taxon>Eukaryota</taxon>
        <taxon>Metazoa</taxon>
        <taxon>Ecdysozoa</taxon>
        <taxon>Arthropoda</taxon>
        <taxon>Hexapoda</taxon>
        <taxon>Insecta</taxon>
        <taxon>Pterygota</taxon>
        <taxon>Neoptera</taxon>
        <taxon>Endopterygota</taxon>
        <taxon>Coleoptera</taxon>
        <taxon>Polyphaga</taxon>
        <taxon>Cucujiformia</taxon>
        <taxon>Chrysomeloidea</taxon>
        <taxon>Chrysomelidae</taxon>
        <taxon>Galerucinae</taxon>
        <taxon>Diabroticina</taxon>
        <taxon>Diabroticites</taxon>
        <taxon>Diabrotica</taxon>
    </lineage>
</organism>
<dbReference type="Pfam" id="PF08718">
    <property type="entry name" value="GLTP"/>
    <property type="match status" value="1"/>
</dbReference>
<dbReference type="RefSeq" id="XP_028135486.1">
    <property type="nucleotide sequence ID" value="XM_028279685.1"/>
</dbReference>
<sequence length="211" mass="24313">MNENISDSNDSTVFTVLCVYQNSSDKIKTKEFLEACSDAVSIIERFGKAFAPVVLDMQGNITKLKREHEKDVISNMYVEDMILRESSEVGLATEALMWLKRGLHFLSTFFTMILEDSQSEKPSNDFGPLLKKAYTTTLKSHHGWLGVQLFNILSRFMPNRKQLMFTLALEKDNHEHIVIRDMEVYIQNFSATIQRLNEFYYSHGLEIPTNA</sequence>
<dbReference type="FunCoup" id="A0A6P7FHW0">
    <property type="interactions" value="1057"/>
</dbReference>
<accession>A0A6P7FHW0</accession>